<evidence type="ECO:0000313" key="3">
    <source>
        <dbReference type="Proteomes" id="UP000002051"/>
    </source>
</evidence>
<keyword evidence="1" id="KW-0378">Hydrolase</keyword>
<dbReference type="AlphaFoldDB" id="G7JQL2"/>
<protein>
    <submittedName>
        <fullName evidence="1">Glycoside hydrolase family 17 protein</fullName>
    </submittedName>
</protein>
<dbReference type="Proteomes" id="UP000002051">
    <property type="component" value="Chromosome 4"/>
</dbReference>
<organism evidence="1 3">
    <name type="scientific">Medicago truncatula</name>
    <name type="common">Barrel medic</name>
    <name type="synonym">Medicago tribuloides</name>
    <dbReference type="NCBI Taxonomy" id="3880"/>
    <lineage>
        <taxon>Eukaryota</taxon>
        <taxon>Viridiplantae</taxon>
        <taxon>Streptophyta</taxon>
        <taxon>Embryophyta</taxon>
        <taxon>Tracheophyta</taxon>
        <taxon>Spermatophyta</taxon>
        <taxon>Magnoliopsida</taxon>
        <taxon>eudicotyledons</taxon>
        <taxon>Gunneridae</taxon>
        <taxon>Pentapetalae</taxon>
        <taxon>rosids</taxon>
        <taxon>fabids</taxon>
        <taxon>Fabales</taxon>
        <taxon>Fabaceae</taxon>
        <taxon>Papilionoideae</taxon>
        <taxon>50 kb inversion clade</taxon>
        <taxon>NPAAA clade</taxon>
        <taxon>Hologalegina</taxon>
        <taxon>IRL clade</taxon>
        <taxon>Trifolieae</taxon>
        <taxon>Medicago</taxon>
    </lineage>
</organism>
<dbReference type="HOGENOM" id="CLU_2743818_0_0_1"/>
<dbReference type="Gene3D" id="3.20.20.80">
    <property type="entry name" value="Glycosidases"/>
    <property type="match status" value="1"/>
</dbReference>
<dbReference type="EMBL" id="CM001220">
    <property type="protein sequence ID" value="AES89514.1"/>
    <property type="molecule type" value="Genomic_DNA"/>
</dbReference>
<dbReference type="PaxDb" id="3880-AES89514"/>
<reference evidence="2" key="3">
    <citation type="submission" date="2015-04" db="UniProtKB">
        <authorList>
            <consortium name="EnsemblPlants"/>
        </authorList>
    </citation>
    <scope>IDENTIFICATION</scope>
    <source>
        <strain evidence="2">cv. Jemalong A17</strain>
    </source>
</reference>
<dbReference type="SUPFAM" id="SSF51445">
    <property type="entry name" value="(Trans)glycosidases"/>
    <property type="match status" value="1"/>
</dbReference>
<dbReference type="InterPro" id="IPR017853">
    <property type="entry name" value="GH"/>
</dbReference>
<sequence>MRFHQKNWLEFKTIEERRGEKRESVLVRGPRDYVSDFCEVVQSVGVCYGMLGNNLPSRQEVVDLYKSNGID</sequence>
<reference evidence="1 3" key="2">
    <citation type="journal article" date="2014" name="BMC Genomics">
        <title>An improved genome release (version Mt4.0) for the model legume Medicago truncatula.</title>
        <authorList>
            <person name="Tang H."/>
            <person name="Krishnakumar V."/>
            <person name="Bidwell S."/>
            <person name="Rosen B."/>
            <person name="Chan A."/>
            <person name="Zhou S."/>
            <person name="Gentzbittel L."/>
            <person name="Childs K.L."/>
            <person name="Yandell M."/>
            <person name="Gundlach H."/>
            <person name="Mayer K.F."/>
            <person name="Schwartz D.C."/>
            <person name="Town C.D."/>
        </authorList>
    </citation>
    <scope>GENOME REANNOTATION</scope>
    <source>
        <strain evidence="2 3">cv. Jemalong A17</strain>
    </source>
</reference>
<evidence type="ECO:0000313" key="1">
    <source>
        <dbReference type="EMBL" id="AES89514.1"/>
    </source>
</evidence>
<reference evidence="1 3" key="1">
    <citation type="journal article" date="2011" name="Nature">
        <title>The Medicago genome provides insight into the evolution of rhizobial symbioses.</title>
        <authorList>
            <person name="Young N.D."/>
            <person name="Debelle F."/>
            <person name="Oldroyd G.E."/>
            <person name="Geurts R."/>
            <person name="Cannon S.B."/>
            <person name="Udvardi M.K."/>
            <person name="Benedito V.A."/>
            <person name="Mayer K.F."/>
            <person name="Gouzy J."/>
            <person name="Schoof H."/>
            <person name="Van de Peer Y."/>
            <person name="Proost S."/>
            <person name="Cook D.R."/>
            <person name="Meyers B.C."/>
            <person name="Spannagl M."/>
            <person name="Cheung F."/>
            <person name="De Mita S."/>
            <person name="Krishnakumar V."/>
            <person name="Gundlach H."/>
            <person name="Zhou S."/>
            <person name="Mudge J."/>
            <person name="Bharti A.K."/>
            <person name="Murray J.D."/>
            <person name="Naoumkina M.A."/>
            <person name="Rosen B."/>
            <person name="Silverstein K.A."/>
            <person name="Tang H."/>
            <person name="Rombauts S."/>
            <person name="Zhao P.X."/>
            <person name="Zhou P."/>
            <person name="Barbe V."/>
            <person name="Bardou P."/>
            <person name="Bechner M."/>
            <person name="Bellec A."/>
            <person name="Berger A."/>
            <person name="Berges H."/>
            <person name="Bidwell S."/>
            <person name="Bisseling T."/>
            <person name="Choisne N."/>
            <person name="Couloux A."/>
            <person name="Denny R."/>
            <person name="Deshpande S."/>
            <person name="Dai X."/>
            <person name="Doyle J.J."/>
            <person name="Dudez A.M."/>
            <person name="Farmer A.D."/>
            <person name="Fouteau S."/>
            <person name="Franken C."/>
            <person name="Gibelin C."/>
            <person name="Gish J."/>
            <person name="Goldstein S."/>
            <person name="Gonzalez A.J."/>
            <person name="Green P.J."/>
            <person name="Hallab A."/>
            <person name="Hartog M."/>
            <person name="Hua A."/>
            <person name="Humphray S.J."/>
            <person name="Jeong D.H."/>
            <person name="Jing Y."/>
            <person name="Jocker A."/>
            <person name="Kenton S.M."/>
            <person name="Kim D.J."/>
            <person name="Klee K."/>
            <person name="Lai H."/>
            <person name="Lang C."/>
            <person name="Lin S."/>
            <person name="Macmil S.L."/>
            <person name="Magdelenat G."/>
            <person name="Matthews L."/>
            <person name="McCorrison J."/>
            <person name="Monaghan E.L."/>
            <person name="Mun J.H."/>
            <person name="Najar F.Z."/>
            <person name="Nicholson C."/>
            <person name="Noirot C."/>
            <person name="O'Bleness M."/>
            <person name="Paule C.R."/>
            <person name="Poulain J."/>
            <person name="Prion F."/>
            <person name="Qin B."/>
            <person name="Qu C."/>
            <person name="Retzel E.F."/>
            <person name="Riddle C."/>
            <person name="Sallet E."/>
            <person name="Samain S."/>
            <person name="Samson N."/>
            <person name="Sanders I."/>
            <person name="Saurat O."/>
            <person name="Scarpelli C."/>
            <person name="Schiex T."/>
            <person name="Segurens B."/>
            <person name="Severin A.J."/>
            <person name="Sherrier D.J."/>
            <person name="Shi R."/>
            <person name="Sims S."/>
            <person name="Singer S.R."/>
            <person name="Sinharoy S."/>
            <person name="Sterck L."/>
            <person name="Viollet A."/>
            <person name="Wang B.B."/>
            <person name="Wang K."/>
            <person name="Wang M."/>
            <person name="Wang X."/>
            <person name="Warfsmann J."/>
            <person name="Weissenbach J."/>
            <person name="White D.D."/>
            <person name="White J.D."/>
            <person name="Wiley G.B."/>
            <person name="Wincker P."/>
            <person name="Xing Y."/>
            <person name="Yang L."/>
            <person name="Yao Z."/>
            <person name="Ying F."/>
            <person name="Zhai J."/>
            <person name="Zhou L."/>
            <person name="Zuber A."/>
            <person name="Denarie J."/>
            <person name="Dixon R.A."/>
            <person name="May G.D."/>
            <person name="Schwartz D.C."/>
            <person name="Rogers J."/>
            <person name="Quetier F."/>
            <person name="Town C.D."/>
            <person name="Roe B.A."/>
        </authorList>
    </citation>
    <scope>NUCLEOTIDE SEQUENCE [LARGE SCALE GENOMIC DNA]</scope>
    <source>
        <strain evidence="1">A17</strain>
        <strain evidence="2 3">cv. Jemalong A17</strain>
    </source>
</reference>
<name>G7JQL2_MEDTR</name>
<proteinExistence type="predicted"/>
<evidence type="ECO:0000313" key="2">
    <source>
        <dbReference type="EnsemblPlants" id="AES89514"/>
    </source>
</evidence>
<dbReference type="EnsemblPlants" id="AES89514">
    <property type="protein sequence ID" value="AES89514"/>
    <property type="gene ID" value="MTR_4g076450"/>
</dbReference>
<accession>G7JQL2</accession>
<gene>
    <name evidence="1" type="ordered locus">MTR_4g076450</name>
</gene>
<dbReference type="GO" id="GO:0016787">
    <property type="term" value="F:hydrolase activity"/>
    <property type="evidence" value="ECO:0007669"/>
    <property type="project" value="UniProtKB-KW"/>
</dbReference>
<keyword evidence="3" id="KW-1185">Reference proteome</keyword>